<evidence type="ECO:0000256" key="18">
    <source>
        <dbReference type="ARBA" id="ARBA00048611"/>
    </source>
</evidence>
<dbReference type="Gene3D" id="3.40.50.720">
    <property type="entry name" value="NAD(P)-binding Rossmann-like Domain"/>
    <property type="match status" value="1"/>
</dbReference>
<dbReference type="Pfam" id="PF00106">
    <property type="entry name" value="adh_short"/>
    <property type="match status" value="1"/>
</dbReference>
<comment type="catalytic activity">
    <reaction evidence="14">
        <text>(11R)-hydroxy-(5Z,8Z,12E,14Z)-eicosatetraenoate + NAD(+) = 11-oxo-(5Z,8Z,12E,14Z)-eicosatetraenoate + NADH + H(+)</text>
        <dbReference type="Rhea" id="RHEA:48640"/>
        <dbReference type="ChEBI" id="CHEBI:15378"/>
        <dbReference type="ChEBI" id="CHEBI:57540"/>
        <dbReference type="ChEBI" id="CHEBI:57945"/>
        <dbReference type="ChEBI" id="CHEBI:78836"/>
        <dbReference type="ChEBI" id="CHEBI:90697"/>
    </reaction>
    <physiologicalReaction direction="left-to-right" evidence="14">
        <dbReference type="Rhea" id="RHEA:48641"/>
    </physiologicalReaction>
</comment>
<comment type="similarity">
    <text evidence="1 23">Belongs to the short-chain dehydrogenases/reductases (SDR) family.</text>
</comment>
<comment type="catalytic activity">
    <reaction evidence="20">
        <text>resolvin D2 + NAD(+) = 16-oxoresolvin D2 + NADH + H(+)</text>
        <dbReference type="Rhea" id="RHEA:53588"/>
        <dbReference type="ChEBI" id="CHEBI:15378"/>
        <dbReference type="ChEBI" id="CHEBI:57540"/>
        <dbReference type="ChEBI" id="CHEBI:57945"/>
        <dbReference type="ChEBI" id="CHEBI:133367"/>
        <dbReference type="ChEBI" id="CHEBI:137498"/>
    </reaction>
    <physiologicalReaction direction="left-to-right" evidence="20">
        <dbReference type="Rhea" id="RHEA:53589"/>
    </physiologicalReaction>
</comment>
<comment type="catalytic activity">
    <reaction evidence="17">
        <text>lipoxin A4 + NAD(+) = 15-oxo-(5S,6R)-dihydroxy-(7E,9E,11Z,13E)-eicosatetraenoate + NADH + H(+)</text>
        <dbReference type="Rhea" id="RHEA:41572"/>
        <dbReference type="ChEBI" id="CHEBI:15378"/>
        <dbReference type="ChEBI" id="CHEBI:57540"/>
        <dbReference type="ChEBI" id="CHEBI:57945"/>
        <dbReference type="ChEBI" id="CHEBI:67026"/>
        <dbReference type="ChEBI" id="CHEBI:78311"/>
    </reaction>
    <physiologicalReaction direction="left-to-right" evidence="17">
        <dbReference type="Rhea" id="RHEA:41573"/>
    </physiologicalReaction>
</comment>
<evidence type="ECO:0000256" key="1">
    <source>
        <dbReference type="ARBA" id="ARBA00006484"/>
    </source>
</evidence>
<evidence type="ECO:0000256" key="15">
    <source>
        <dbReference type="ARBA" id="ARBA00048170"/>
    </source>
</evidence>
<dbReference type="FunFam" id="3.40.50.720:FF:000149">
    <property type="entry name" value="15-hydroxyprostaglandin dehydrogenase [NAD(+)]"/>
    <property type="match status" value="1"/>
</dbReference>
<dbReference type="GO" id="GO:0016404">
    <property type="term" value="F:15-hydroxyprostaglandin dehydrogenase (NAD+) activity"/>
    <property type="evidence" value="ECO:0007669"/>
    <property type="project" value="UniProtKB-EC"/>
</dbReference>
<dbReference type="PANTHER" id="PTHR44229:SF5">
    <property type="entry name" value="15-HYDROXYPROSTAGLANDIN DEHYDROGENASE [NAD(+)]"/>
    <property type="match status" value="1"/>
</dbReference>
<evidence type="ECO:0000256" key="8">
    <source>
        <dbReference type="ARBA" id="ARBA00042026"/>
    </source>
</evidence>
<dbReference type="GO" id="GO:0005737">
    <property type="term" value="C:cytoplasm"/>
    <property type="evidence" value="ECO:0007669"/>
    <property type="project" value="TreeGrafter"/>
</dbReference>
<comment type="catalytic activity">
    <reaction evidence="19">
        <text>prostaglandin E2 + NAD(+) = 15-oxoprostaglandin E2 + NADH + H(+)</text>
        <dbReference type="Rhea" id="RHEA:11876"/>
        <dbReference type="ChEBI" id="CHEBI:15378"/>
        <dbReference type="ChEBI" id="CHEBI:57400"/>
        <dbReference type="ChEBI" id="CHEBI:57540"/>
        <dbReference type="ChEBI" id="CHEBI:57945"/>
        <dbReference type="ChEBI" id="CHEBI:606564"/>
        <dbReference type="EC" id="1.1.1.141"/>
    </reaction>
    <physiologicalReaction direction="left-to-right" evidence="19">
        <dbReference type="Rhea" id="RHEA:11877"/>
    </physiologicalReaction>
</comment>
<evidence type="ECO:0000256" key="17">
    <source>
        <dbReference type="ARBA" id="ARBA00048535"/>
    </source>
</evidence>
<dbReference type="Proteomes" id="UP000736164">
    <property type="component" value="Unassembled WGS sequence"/>
</dbReference>
<dbReference type="PROSITE" id="PS00061">
    <property type="entry name" value="ADH_SHORT"/>
    <property type="match status" value="1"/>
</dbReference>
<dbReference type="AlphaFoldDB" id="A0A8J7TCX7"/>
<dbReference type="SUPFAM" id="SSF51735">
    <property type="entry name" value="NAD(P)-binding Rossmann-fold domains"/>
    <property type="match status" value="1"/>
</dbReference>
<comment type="catalytic activity">
    <reaction evidence="21">
        <text>(15S)-hydroxy-(5Z,8Z,11Z,13E)-eicosatetraenoate + NAD(+) = 15-oxo-(5Z,8Z,11Z,13E)-eicosatetraenoate + NADH + H(+)</text>
        <dbReference type="Rhea" id="RHEA:23260"/>
        <dbReference type="ChEBI" id="CHEBI:15378"/>
        <dbReference type="ChEBI" id="CHEBI:57409"/>
        <dbReference type="ChEBI" id="CHEBI:57410"/>
        <dbReference type="ChEBI" id="CHEBI:57540"/>
        <dbReference type="ChEBI" id="CHEBI:57945"/>
        <dbReference type="EC" id="1.1.1.232"/>
    </reaction>
    <physiologicalReaction direction="left-to-right" evidence="21">
        <dbReference type="Rhea" id="RHEA:23261"/>
    </physiologicalReaction>
</comment>
<feature type="non-terminal residue" evidence="24">
    <location>
        <position position="1"/>
    </location>
</feature>
<evidence type="ECO:0000256" key="20">
    <source>
        <dbReference type="ARBA" id="ARBA00048921"/>
    </source>
</evidence>
<evidence type="ECO:0000256" key="10">
    <source>
        <dbReference type="ARBA" id="ARBA00047325"/>
    </source>
</evidence>
<feature type="non-terminal residue" evidence="24">
    <location>
        <position position="259"/>
    </location>
</feature>
<proteinExistence type="inferred from homology"/>
<keyword evidence="2" id="KW-0443">Lipid metabolism</keyword>
<dbReference type="InterPro" id="IPR020904">
    <property type="entry name" value="Sc_DH/Rdtase_CS"/>
</dbReference>
<reference evidence="24" key="1">
    <citation type="journal article" date="2021" name="Cell">
        <title>Tracing the genetic footprints of vertebrate landing in non-teleost ray-finned fishes.</title>
        <authorList>
            <person name="Bi X."/>
            <person name="Wang K."/>
            <person name="Yang L."/>
            <person name="Pan H."/>
            <person name="Jiang H."/>
            <person name="Wei Q."/>
            <person name="Fang M."/>
            <person name="Yu H."/>
            <person name="Zhu C."/>
            <person name="Cai Y."/>
            <person name="He Y."/>
            <person name="Gan X."/>
            <person name="Zeng H."/>
            <person name="Yu D."/>
            <person name="Zhu Y."/>
            <person name="Jiang H."/>
            <person name="Qiu Q."/>
            <person name="Yang H."/>
            <person name="Zhang Y.E."/>
            <person name="Wang W."/>
            <person name="Zhu M."/>
            <person name="He S."/>
            <person name="Zhang G."/>
        </authorList>
    </citation>
    <scope>NUCLEOTIDE SEQUENCE</scope>
    <source>
        <strain evidence="24">Allg_001</strain>
    </source>
</reference>
<evidence type="ECO:0000256" key="5">
    <source>
        <dbReference type="ARBA" id="ARBA00039060"/>
    </source>
</evidence>
<evidence type="ECO:0000256" key="4">
    <source>
        <dbReference type="ARBA" id="ARBA00038968"/>
    </source>
</evidence>
<evidence type="ECO:0000256" key="3">
    <source>
        <dbReference type="ARBA" id="ARBA00023002"/>
    </source>
</evidence>
<comment type="caution">
    <text evidence="24">The sequence shown here is derived from an EMBL/GenBank/DDBJ whole genome shotgun (WGS) entry which is preliminary data.</text>
</comment>
<comment type="catalytic activity">
    <reaction evidence="11">
        <text>resolvin D1 + NAD(+) = 8-oxoresolvin D1 + NADH + H(+)</text>
        <dbReference type="Rhea" id="RHEA:50124"/>
        <dbReference type="ChEBI" id="CHEBI:15378"/>
        <dbReference type="ChEBI" id="CHEBI:57540"/>
        <dbReference type="ChEBI" id="CHEBI:57945"/>
        <dbReference type="ChEBI" id="CHEBI:132079"/>
        <dbReference type="ChEBI" id="CHEBI:132080"/>
    </reaction>
    <physiologicalReaction direction="left-to-right" evidence="11">
        <dbReference type="Rhea" id="RHEA:50125"/>
    </physiologicalReaction>
</comment>
<dbReference type="GO" id="GO:0047034">
    <property type="term" value="F:15-hydroxyicosatetraenoate dehydrogenase activity"/>
    <property type="evidence" value="ECO:0007669"/>
    <property type="project" value="UniProtKB-EC"/>
</dbReference>
<dbReference type="EC" id="1.1.1.141" evidence="4"/>
<keyword evidence="2" id="KW-0644">Prostaglandin metabolism</keyword>
<dbReference type="PRINTS" id="PR00080">
    <property type="entry name" value="SDRFAMILY"/>
</dbReference>
<comment type="catalytic activity">
    <reaction evidence="18">
        <text>prostaglandin A1 + NAD(+) = 15-oxo-prostaglandin A1 + NADH + H(+)</text>
        <dbReference type="Rhea" id="RHEA:41263"/>
        <dbReference type="ChEBI" id="CHEBI:15378"/>
        <dbReference type="ChEBI" id="CHEBI:57398"/>
        <dbReference type="ChEBI" id="CHEBI:57540"/>
        <dbReference type="ChEBI" id="CHEBI:57945"/>
        <dbReference type="ChEBI" id="CHEBI:85072"/>
    </reaction>
    <physiologicalReaction direction="left-to-right" evidence="18">
        <dbReference type="Rhea" id="RHEA:41264"/>
    </physiologicalReaction>
</comment>
<comment type="catalytic activity">
    <reaction evidence="12">
        <text>14-hydroxy-(4Z,7Z,10Z,12E,16Z,19Z)-docosahexaenoate + NAD(+) = 14-oxo-(4Z,7Z,10Z,12E,16Z,19Z)-docosahexaenoate + NADH + H(+)</text>
        <dbReference type="Rhea" id="RHEA:48952"/>
        <dbReference type="ChEBI" id="CHEBI:15378"/>
        <dbReference type="ChEBI" id="CHEBI:57540"/>
        <dbReference type="ChEBI" id="CHEBI:57945"/>
        <dbReference type="ChEBI" id="CHEBI:90866"/>
        <dbReference type="ChEBI" id="CHEBI:90867"/>
    </reaction>
    <physiologicalReaction direction="left-to-right" evidence="12">
        <dbReference type="Rhea" id="RHEA:48953"/>
    </physiologicalReaction>
</comment>
<sequence length="259" mass="27704">MALTLSGKAALVTGAAQGLGRGFAEILLQHGAKVALLDVNETAGSELKARFDEQYGADSTLFLPCDVSSEEQLTDAFRKTFERFGRLDIVCNNAGIGNENDWEKTVAINLNAVIRGSYLALQYMKKENKGHGGVIVNVASMAGLGPLISNPVYTGTKHGVVGFSRAMAGASQVCNYGVRINILCPGFVNTDLLQSLTPNVHLEDSDKLKEKCKNLIGALGMLEVQEVAAGFLELVRDESQNGAVLKVNKSSGTSYHTFY</sequence>
<keyword evidence="25" id="KW-1185">Reference proteome</keyword>
<evidence type="ECO:0000256" key="6">
    <source>
        <dbReference type="ARBA" id="ARBA00040276"/>
    </source>
</evidence>
<evidence type="ECO:0000256" key="21">
    <source>
        <dbReference type="ARBA" id="ARBA00049151"/>
    </source>
</evidence>
<evidence type="ECO:0000256" key="11">
    <source>
        <dbReference type="ARBA" id="ARBA00047672"/>
    </source>
</evidence>
<keyword evidence="2" id="KW-0276">Fatty acid metabolism</keyword>
<evidence type="ECO:0000256" key="9">
    <source>
        <dbReference type="ARBA" id="ARBA00045705"/>
    </source>
</evidence>
<evidence type="ECO:0000256" key="2">
    <source>
        <dbReference type="ARBA" id="ARBA00022501"/>
    </source>
</evidence>
<evidence type="ECO:0000313" key="25">
    <source>
        <dbReference type="Proteomes" id="UP000736164"/>
    </source>
</evidence>
<comment type="catalytic activity">
    <reaction evidence="22">
        <text>resolvin E1 + NAD(+) = 18-oxo-resolvin E1 + NADH + H(+)</text>
        <dbReference type="Rhea" id="RHEA:49244"/>
        <dbReference type="ChEBI" id="CHEBI:15378"/>
        <dbReference type="ChEBI" id="CHEBI:57540"/>
        <dbReference type="ChEBI" id="CHEBI:57945"/>
        <dbReference type="ChEBI" id="CHEBI:91000"/>
        <dbReference type="ChEBI" id="CHEBI:91001"/>
    </reaction>
    <physiologicalReaction direction="left-to-right" evidence="22">
        <dbReference type="Rhea" id="RHEA:49245"/>
    </physiologicalReaction>
</comment>
<organism evidence="24 25">
    <name type="scientific">Atractosteus spatula</name>
    <name type="common">Alligator gar</name>
    <name type="synonym">Lepisosteus spatula</name>
    <dbReference type="NCBI Taxonomy" id="7917"/>
    <lineage>
        <taxon>Eukaryota</taxon>
        <taxon>Metazoa</taxon>
        <taxon>Chordata</taxon>
        <taxon>Craniata</taxon>
        <taxon>Vertebrata</taxon>
        <taxon>Euteleostomi</taxon>
        <taxon>Actinopterygii</taxon>
        <taxon>Neopterygii</taxon>
        <taxon>Holostei</taxon>
        <taxon>Semionotiformes</taxon>
        <taxon>Lepisosteidae</taxon>
        <taxon>Atractosteus</taxon>
    </lineage>
</organism>
<evidence type="ECO:0000256" key="12">
    <source>
        <dbReference type="ARBA" id="ARBA00048008"/>
    </source>
</evidence>
<dbReference type="GO" id="GO:0006693">
    <property type="term" value="P:prostaglandin metabolic process"/>
    <property type="evidence" value="ECO:0007669"/>
    <property type="project" value="UniProtKB-KW"/>
</dbReference>
<evidence type="ECO:0000256" key="22">
    <source>
        <dbReference type="ARBA" id="ARBA00049188"/>
    </source>
</evidence>
<dbReference type="InterPro" id="IPR002347">
    <property type="entry name" value="SDR_fam"/>
</dbReference>
<dbReference type="PRINTS" id="PR00081">
    <property type="entry name" value="GDHRDH"/>
</dbReference>
<name>A0A8J7TCX7_ATRSP</name>
<evidence type="ECO:0000256" key="16">
    <source>
        <dbReference type="ARBA" id="ARBA00048393"/>
    </source>
</evidence>
<protein>
    <recommendedName>
        <fullName evidence="6">15-hydroxyprostaglandin dehydrogenase [NAD(+)]</fullName>
        <ecNumber evidence="4">1.1.1.141</ecNumber>
        <ecNumber evidence="5">1.1.1.232</ecNumber>
    </recommendedName>
    <alternativeName>
        <fullName evidence="8">Eicosanoid/docosanoid dehydrogenase [NAD(+)]</fullName>
    </alternativeName>
    <alternativeName>
        <fullName evidence="7">Prostaglandin dehydrogenase 1</fullName>
    </alternativeName>
</protein>
<dbReference type="EMBL" id="JAAWVO010043217">
    <property type="protein sequence ID" value="MBN3319147.1"/>
    <property type="molecule type" value="Genomic_DNA"/>
</dbReference>
<dbReference type="CDD" id="cd05323">
    <property type="entry name" value="ADH_SDR_c_like"/>
    <property type="match status" value="1"/>
</dbReference>
<evidence type="ECO:0000256" key="19">
    <source>
        <dbReference type="ARBA" id="ARBA00048739"/>
    </source>
</evidence>
<comment type="catalytic activity">
    <reaction evidence="10">
        <text>prostaglandin E1 + NAD(+) = 15-oxoprostaglandin E1 + NADH + H(+)</text>
        <dbReference type="Rhea" id="RHEA:16477"/>
        <dbReference type="ChEBI" id="CHEBI:15378"/>
        <dbReference type="ChEBI" id="CHEBI:57397"/>
        <dbReference type="ChEBI" id="CHEBI:57401"/>
        <dbReference type="ChEBI" id="CHEBI:57540"/>
        <dbReference type="ChEBI" id="CHEBI:57945"/>
    </reaction>
    <physiologicalReaction direction="left-to-right" evidence="10">
        <dbReference type="Rhea" id="RHEA:16478"/>
    </physiologicalReaction>
</comment>
<dbReference type="PANTHER" id="PTHR44229">
    <property type="entry name" value="15-HYDROXYPROSTAGLANDIN DEHYDROGENASE [NAD(+)]"/>
    <property type="match status" value="1"/>
</dbReference>
<comment type="catalytic activity">
    <reaction evidence="13">
        <text>15-oxo-(5S,6R)-dihydroxy-(7E,9E,11Z)-eicosatrienoate + NADH + H(+) = (5S,6R,15S)-trihydroxy-(7E,9E,11Z)-eicosatrienoate + NAD(+)</text>
        <dbReference type="Rhea" id="RHEA:41596"/>
        <dbReference type="ChEBI" id="CHEBI:15378"/>
        <dbReference type="ChEBI" id="CHEBI:57540"/>
        <dbReference type="ChEBI" id="CHEBI:57945"/>
        <dbReference type="ChEBI" id="CHEBI:78325"/>
        <dbReference type="ChEBI" id="CHEBI:78329"/>
    </reaction>
    <physiologicalReaction direction="left-to-right" evidence="13">
        <dbReference type="Rhea" id="RHEA:41597"/>
    </physiologicalReaction>
</comment>
<evidence type="ECO:0000256" key="7">
    <source>
        <dbReference type="ARBA" id="ARBA00041812"/>
    </source>
</evidence>
<evidence type="ECO:0000256" key="14">
    <source>
        <dbReference type="ARBA" id="ARBA00048144"/>
    </source>
</evidence>
<evidence type="ECO:0000256" key="23">
    <source>
        <dbReference type="RuleBase" id="RU000363"/>
    </source>
</evidence>
<keyword evidence="3" id="KW-0560">Oxidoreductase</keyword>
<evidence type="ECO:0000313" key="24">
    <source>
        <dbReference type="EMBL" id="MBN3319147.1"/>
    </source>
</evidence>
<evidence type="ECO:0000256" key="13">
    <source>
        <dbReference type="ARBA" id="ARBA00048140"/>
    </source>
</evidence>
<comment type="function">
    <text evidence="9">Catalyzes the NAD-dependent dehydrogenation (oxidation) of a broad array of hydroxylated polyunsaturated fatty acids (mainly eicosanoids and docosanoids, including prostaglandins, lipoxins and resolvins), yielding their corresponding keto (oxo) metabolites. Decreases the levels of the pro-proliferative prostaglandins such as prostaglandin E2 (whose activity is increased in cancer because of an increase in the expression of cyclooxygenase 2) and generates oxo-fatty acid products that can profoundly influence cell function by abrogating pro-inflammatory cytokine expression. Converts resolvins E1, D1 and D2 to their oxo products, which represents a mode of resolvin inactivation. Resolvin E1 plays important roles during the resolution phase of acute inflammation, while resolvins D1 and D2 have a unique role in obesity-induced adipose inflammation.</text>
</comment>
<comment type="catalytic activity">
    <reaction evidence="16">
        <text>resolvin D2 + NAD(+) = 7-oxoresolvin D2 + NADH + H(+)</text>
        <dbReference type="Rhea" id="RHEA:53584"/>
        <dbReference type="ChEBI" id="CHEBI:15378"/>
        <dbReference type="ChEBI" id="CHEBI:57540"/>
        <dbReference type="ChEBI" id="CHEBI:57945"/>
        <dbReference type="ChEBI" id="CHEBI:133367"/>
        <dbReference type="ChEBI" id="CHEBI:137497"/>
    </reaction>
    <physiologicalReaction direction="left-to-right" evidence="16">
        <dbReference type="Rhea" id="RHEA:53585"/>
    </physiologicalReaction>
</comment>
<comment type="catalytic activity">
    <reaction evidence="15">
        <text>resolvin D1 + NAD(+) = 17-oxoresolvin D1 + NADH + H(+)</text>
        <dbReference type="Rhea" id="RHEA:50128"/>
        <dbReference type="ChEBI" id="CHEBI:15378"/>
        <dbReference type="ChEBI" id="CHEBI:57540"/>
        <dbReference type="ChEBI" id="CHEBI:57945"/>
        <dbReference type="ChEBI" id="CHEBI:132079"/>
        <dbReference type="ChEBI" id="CHEBI:132081"/>
    </reaction>
    <physiologicalReaction direction="left-to-right" evidence="15">
        <dbReference type="Rhea" id="RHEA:50129"/>
    </physiologicalReaction>
</comment>
<accession>A0A8J7TCX7</accession>
<dbReference type="InterPro" id="IPR036291">
    <property type="entry name" value="NAD(P)-bd_dom_sf"/>
</dbReference>
<gene>
    <name evidence="24" type="primary">Hpgd_1</name>
    <name evidence="24" type="ORF">GTO95_0013532</name>
</gene>
<dbReference type="EC" id="1.1.1.232" evidence="5"/>